<proteinExistence type="predicted"/>
<evidence type="ECO:0000313" key="3">
    <source>
        <dbReference type="EMBL" id="GII21047.1"/>
    </source>
</evidence>
<dbReference type="Gene3D" id="3.40.50.1400">
    <property type="match status" value="2"/>
</dbReference>
<sequence>MRAASVSPVVLVAHGSSYPRAAATTRALARAVAAARPGETVCAAFLDHEGPRPEEVLASLRGSGFTSATVVPLLLTSAYHGRVDIPAALAKARTDGVDLAVELTDVVGPVGGVVPAPLLAGLRRRLAETGVPFDAVVLAAAGTRDRAALSTVDLAARALGGRLGLPCLPAYASASAPTPGEAVYALRQGGARSVALAAYFLAPGRLYDAAVESARTAGAVAAAQPLGAMPELARLVLDRVDAVGRAAPLAA</sequence>
<dbReference type="Pfam" id="PF01903">
    <property type="entry name" value="CbiX"/>
    <property type="match status" value="2"/>
</dbReference>
<dbReference type="InterPro" id="IPR002762">
    <property type="entry name" value="CbiX-like"/>
</dbReference>
<evidence type="ECO:0000256" key="2">
    <source>
        <dbReference type="ARBA" id="ARBA00023239"/>
    </source>
</evidence>
<keyword evidence="1" id="KW-0479">Metal-binding</keyword>
<dbReference type="PANTHER" id="PTHR33542:SF5">
    <property type="entry name" value="FERROCHELATASE CHE1"/>
    <property type="match status" value="1"/>
</dbReference>
<dbReference type="PANTHER" id="PTHR33542">
    <property type="entry name" value="SIROHYDROCHLORIN FERROCHELATASE, CHLOROPLASTIC"/>
    <property type="match status" value="1"/>
</dbReference>
<dbReference type="RefSeq" id="WP_168112734.1">
    <property type="nucleotide sequence ID" value="NZ_BOON01000005.1"/>
</dbReference>
<dbReference type="Proteomes" id="UP000599074">
    <property type="component" value="Unassembled WGS sequence"/>
</dbReference>
<dbReference type="GO" id="GO:0046872">
    <property type="term" value="F:metal ion binding"/>
    <property type="evidence" value="ECO:0007669"/>
    <property type="project" value="UniProtKB-KW"/>
</dbReference>
<keyword evidence="2" id="KW-0456">Lyase</keyword>
<evidence type="ECO:0000313" key="4">
    <source>
        <dbReference type="Proteomes" id="UP000599074"/>
    </source>
</evidence>
<accession>A0A8J3T852</accession>
<organism evidence="3 4">
    <name type="scientific">Planosporangium mesophilum</name>
    <dbReference type="NCBI Taxonomy" id="689768"/>
    <lineage>
        <taxon>Bacteria</taxon>
        <taxon>Bacillati</taxon>
        <taxon>Actinomycetota</taxon>
        <taxon>Actinomycetes</taxon>
        <taxon>Micromonosporales</taxon>
        <taxon>Micromonosporaceae</taxon>
        <taxon>Planosporangium</taxon>
    </lineage>
</organism>
<dbReference type="AlphaFoldDB" id="A0A8J3T852"/>
<dbReference type="GO" id="GO:0016829">
    <property type="term" value="F:lyase activity"/>
    <property type="evidence" value="ECO:0007669"/>
    <property type="project" value="UniProtKB-KW"/>
</dbReference>
<protein>
    <recommendedName>
        <fullName evidence="5">Cobalamin biosynthesis protein CbiX</fullName>
    </recommendedName>
</protein>
<evidence type="ECO:0008006" key="5">
    <source>
        <dbReference type="Google" id="ProtNLM"/>
    </source>
</evidence>
<dbReference type="CDD" id="cd03416">
    <property type="entry name" value="CbiX_SirB_N"/>
    <property type="match status" value="1"/>
</dbReference>
<dbReference type="EMBL" id="BOON01000005">
    <property type="protein sequence ID" value="GII21047.1"/>
    <property type="molecule type" value="Genomic_DNA"/>
</dbReference>
<dbReference type="SUPFAM" id="SSF53800">
    <property type="entry name" value="Chelatase"/>
    <property type="match status" value="1"/>
</dbReference>
<reference evidence="3" key="1">
    <citation type="submission" date="2021-01" db="EMBL/GenBank/DDBJ databases">
        <title>Whole genome shotgun sequence of Planosporangium mesophilum NBRC 109066.</title>
        <authorList>
            <person name="Komaki H."/>
            <person name="Tamura T."/>
        </authorList>
    </citation>
    <scope>NUCLEOTIDE SEQUENCE</scope>
    <source>
        <strain evidence="3">NBRC 109066</strain>
    </source>
</reference>
<dbReference type="InterPro" id="IPR050963">
    <property type="entry name" value="Sirohydro_Cobaltochel/CbiX"/>
</dbReference>
<gene>
    <name evidence="3" type="ORF">Pme01_06440</name>
</gene>
<comment type="caution">
    <text evidence="3">The sequence shown here is derived from an EMBL/GenBank/DDBJ whole genome shotgun (WGS) entry which is preliminary data.</text>
</comment>
<name>A0A8J3T852_9ACTN</name>
<evidence type="ECO:0000256" key="1">
    <source>
        <dbReference type="ARBA" id="ARBA00022723"/>
    </source>
</evidence>
<keyword evidence="4" id="KW-1185">Reference proteome</keyword>